<comment type="similarity">
    <text evidence="2">Belongs to the UPF0173 family.</text>
</comment>
<dbReference type="NCBIfam" id="NF001911">
    <property type="entry name" value="PRK00685.1"/>
    <property type="match status" value="1"/>
</dbReference>
<feature type="domain" description="Metallo-beta-lactamase" evidence="3">
    <location>
        <begin position="25"/>
        <end position="207"/>
    </location>
</feature>
<dbReference type="PANTHER" id="PTHR43546:SF3">
    <property type="entry name" value="UPF0173 METAL-DEPENDENT HYDROLASE MJ1163"/>
    <property type="match status" value="1"/>
</dbReference>
<evidence type="ECO:0000256" key="1">
    <source>
        <dbReference type="ARBA" id="ARBA00022801"/>
    </source>
</evidence>
<evidence type="ECO:0000259" key="3">
    <source>
        <dbReference type="SMART" id="SM00849"/>
    </source>
</evidence>
<organism evidence="4 5">
    <name type="scientific">Mucilaginibacter gracilis</name>
    <dbReference type="NCBI Taxonomy" id="423350"/>
    <lineage>
        <taxon>Bacteria</taxon>
        <taxon>Pseudomonadati</taxon>
        <taxon>Bacteroidota</taxon>
        <taxon>Sphingobacteriia</taxon>
        <taxon>Sphingobacteriales</taxon>
        <taxon>Sphingobacteriaceae</taxon>
        <taxon>Mucilaginibacter</taxon>
    </lineage>
</organism>
<protein>
    <recommendedName>
        <fullName evidence="2">UPF0173 metal-dependent hydrolase BDD43_1531</fullName>
    </recommendedName>
</protein>
<dbReference type="Pfam" id="PF12706">
    <property type="entry name" value="Lactamase_B_2"/>
    <property type="match status" value="1"/>
</dbReference>
<dbReference type="InterPro" id="IPR001279">
    <property type="entry name" value="Metallo-B-lactamas"/>
</dbReference>
<dbReference type="InterPro" id="IPR022877">
    <property type="entry name" value="UPF0173"/>
</dbReference>
<dbReference type="AlphaFoldDB" id="A0A495IXI0"/>
<dbReference type="SUPFAM" id="SSF56281">
    <property type="entry name" value="Metallo-hydrolase/oxidoreductase"/>
    <property type="match status" value="1"/>
</dbReference>
<comment type="caution">
    <text evidence="4">The sequence shown here is derived from an EMBL/GenBank/DDBJ whole genome shotgun (WGS) entry which is preliminary data.</text>
</comment>
<reference evidence="4 5" key="1">
    <citation type="submission" date="2018-10" db="EMBL/GenBank/DDBJ databases">
        <title>Genomic Encyclopedia of Archaeal and Bacterial Type Strains, Phase II (KMG-II): from individual species to whole genera.</title>
        <authorList>
            <person name="Goeker M."/>
        </authorList>
    </citation>
    <scope>NUCLEOTIDE SEQUENCE [LARGE SCALE GENOMIC DNA]</scope>
    <source>
        <strain evidence="4 5">DSM 18602</strain>
    </source>
</reference>
<dbReference type="PANTHER" id="PTHR43546">
    <property type="entry name" value="UPF0173 METAL-DEPENDENT HYDROLASE MJ1163-RELATED"/>
    <property type="match status" value="1"/>
</dbReference>
<evidence type="ECO:0000313" key="5">
    <source>
        <dbReference type="Proteomes" id="UP000268007"/>
    </source>
</evidence>
<dbReference type="GO" id="GO:0016787">
    <property type="term" value="F:hydrolase activity"/>
    <property type="evidence" value="ECO:0007669"/>
    <property type="project" value="UniProtKB-UniRule"/>
</dbReference>
<dbReference type="Proteomes" id="UP000268007">
    <property type="component" value="Unassembled WGS sequence"/>
</dbReference>
<sequence length="243" mass="26631">MQIKSHPYRGRFRGGFNIMKVTYYGQSCLELEINGVKILFDPFITHNPLAKNVDVNSLKPDFILVSHGHGDHIADLFTIQKNSGAKVVCIAEIADWLSKKDVTNVHGMNIGGAFNFEFGRVKMVNAVHSSTLPDGTPGGNPAGFVVYAAGKKIYFAGDTALTYDMKLLEDENLDWAILPIGDNYTMGIDDAIKATGFFNCKNVIGVHYDSFPVIKIDKNEAMDKFIKAGLVLKLPAVGETLSL</sequence>
<evidence type="ECO:0000256" key="2">
    <source>
        <dbReference type="HAMAP-Rule" id="MF_00457"/>
    </source>
</evidence>
<accession>A0A495IXI0</accession>
<evidence type="ECO:0000313" key="4">
    <source>
        <dbReference type="EMBL" id="RKR81385.1"/>
    </source>
</evidence>
<dbReference type="EMBL" id="RBKU01000001">
    <property type="protein sequence ID" value="RKR81385.1"/>
    <property type="molecule type" value="Genomic_DNA"/>
</dbReference>
<gene>
    <name evidence="4" type="ORF">BDD43_1531</name>
</gene>
<dbReference type="SMART" id="SM00849">
    <property type="entry name" value="Lactamase_B"/>
    <property type="match status" value="1"/>
</dbReference>
<keyword evidence="1 2" id="KW-0378">Hydrolase</keyword>
<dbReference type="InterPro" id="IPR036866">
    <property type="entry name" value="RibonucZ/Hydroxyglut_hydro"/>
</dbReference>
<keyword evidence="5" id="KW-1185">Reference proteome</keyword>
<dbReference type="Gene3D" id="3.60.15.10">
    <property type="entry name" value="Ribonuclease Z/Hydroxyacylglutathione hydrolase-like"/>
    <property type="match status" value="1"/>
</dbReference>
<name>A0A495IXI0_9SPHI</name>
<dbReference type="HAMAP" id="MF_00457">
    <property type="entry name" value="UPF0173"/>
    <property type="match status" value="1"/>
</dbReference>
<dbReference type="InterPro" id="IPR050114">
    <property type="entry name" value="UPF0173_UPF0282_UlaG_hydrolase"/>
</dbReference>
<proteinExistence type="inferred from homology"/>